<dbReference type="InterPro" id="IPR058240">
    <property type="entry name" value="rSAM_sf"/>
</dbReference>
<dbReference type="InterPro" id="IPR013785">
    <property type="entry name" value="Aldolase_TIM"/>
</dbReference>
<dbReference type="PIRSF" id="PIRSF004911">
    <property type="entry name" value="DUF160"/>
    <property type="match status" value="1"/>
</dbReference>
<evidence type="ECO:0000256" key="6">
    <source>
        <dbReference type="ARBA" id="ARBA00023004"/>
    </source>
</evidence>
<keyword evidence="3" id="KW-0949">S-adenosyl-L-methionine</keyword>
<evidence type="ECO:0000256" key="7">
    <source>
        <dbReference type="ARBA" id="ARBA00023014"/>
    </source>
</evidence>
<comment type="cofactor">
    <cofactor evidence="1 9">
        <name>pyridoxal 5'-phosphate</name>
        <dbReference type="ChEBI" id="CHEBI:597326"/>
    </cofactor>
</comment>
<dbReference type="NCBIfam" id="TIGR00238">
    <property type="entry name" value="KamA family radical SAM protein"/>
    <property type="match status" value="1"/>
</dbReference>
<evidence type="ECO:0000313" key="12">
    <source>
        <dbReference type="Proteomes" id="UP000178347"/>
    </source>
</evidence>
<keyword evidence="5 9" id="KW-0663">Pyridoxal phosphate</keyword>
<evidence type="ECO:0000256" key="5">
    <source>
        <dbReference type="ARBA" id="ARBA00022898"/>
    </source>
</evidence>
<evidence type="ECO:0000256" key="3">
    <source>
        <dbReference type="ARBA" id="ARBA00022691"/>
    </source>
</evidence>
<dbReference type="GO" id="GO:0003824">
    <property type="term" value="F:catalytic activity"/>
    <property type="evidence" value="ECO:0007669"/>
    <property type="project" value="InterPro"/>
</dbReference>
<name>A0A1F6MRU8_9BACT</name>
<feature type="binding site" evidence="8">
    <location>
        <position position="89"/>
    </location>
    <ligand>
        <name>[4Fe-4S] cluster</name>
        <dbReference type="ChEBI" id="CHEBI:49883"/>
        <note>4Fe-4S-S-AdoMet</note>
    </ligand>
</feature>
<keyword evidence="7 8" id="KW-0411">Iron-sulfur</keyword>
<feature type="modified residue" description="N6-(pyridoxal phosphate)lysine" evidence="9">
    <location>
        <position position="299"/>
    </location>
</feature>
<dbReference type="AlphaFoldDB" id="A0A1F6MRU8"/>
<dbReference type="PANTHER" id="PTHR30538:SF0">
    <property type="entry name" value="L-LYSINE 2,3-AMINOMUTASE AQ_1632-RELATED"/>
    <property type="match status" value="1"/>
</dbReference>
<dbReference type="SFLD" id="SFLDG01070">
    <property type="entry name" value="PLP-dependent"/>
    <property type="match status" value="1"/>
</dbReference>
<evidence type="ECO:0000256" key="1">
    <source>
        <dbReference type="ARBA" id="ARBA00001933"/>
    </source>
</evidence>
<keyword evidence="4 8" id="KW-0479">Metal-binding</keyword>
<dbReference type="InterPro" id="IPR003739">
    <property type="entry name" value="Lys_aminomutase/Glu_NH3_mut"/>
</dbReference>
<dbReference type="GO" id="GO:0051539">
    <property type="term" value="F:4 iron, 4 sulfur cluster binding"/>
    <property type="evidence" value="ECO:0007669"/>
    <property type="project" value="UniProtKB-KW"/>
</dbReference>
<evidence type="ECO:0000259" key="10">
    <source>
        <dbReference type="PROSITE" id="PS51918"/>
    </source>
</evidence>
<evidence type="ECO:0000256" key="8">
    <source>
        <dbReference type="PIRSR" id="PIRSR004911-1"/>
    </source>
</evidence>
<keyword evidence="6" id="KW-0408">Iron</keyword>
<feature type="binding site" evidence="8">
    <location>
        <position position="92"/>
    </location>
    <ligand>
        <name>[4Fe-4S] cluster</name>
        <dbReference type="ChEBI" id="CHEBI:49883"/>
        <note>4Fe-4S-S-AdoMet</note>
    </ligand>
</feature>
<proteinExistence type="predicted"/>
<sequence length="331" mass="37907">MSINENCKLKIENFLNMLATRLSPYLKNLTKKCPAIYRQFVPSSKEKKAEMVTSDDPLLEEHYTVTRGLVHKYGNRALILLTMNCAAYCRFCTRRRKVSDIEKGRLSDQDIENMVNYVKAHPEIKELLFSGGDPSTVPVLLKKVLRKFVKLPQIKIIRVASRLPVSNPAMVNKQLLDALKVVKKQPLYLMVHFEHPAEITPEAIKAVKKLQKVATMLLNQSIFLKGVNDDVEILYELFSRLVEIGIKPYYLYRCDPVRGAEGFIVPFKREVEIFTQLRKRLSGLAVPAYVIDAPNGAGKIPAPLNFWNFDHENYQDFNGKKLRVVEGESRL</sequence>
<dbReference type="SUPFAM" id="SSF102114">
    <property type="entry name" value="Radical SAM enzymes"/>
    <property type="match status" value="1"/>
</dbReference>
<dbReference type="InterPro" id="IPR007197">
    <property type="entry name" value="rSAM"/>
</dbReference>
<dbReference type="STRING" id="1798692.A3G00_04755"/>
<comment type="caution">
    <text evidence="11">The sequence shown here is derived from an EMBL/GenBank/DDBJ whole genome shotgun (WGS) entry which is preliminary data.</text>
</comment>
<gene>
    <name evidence="11" type="ORF">A3G00_04755</name>
</gene>
<dbReference type="SFLD" id="SFLDS00029">
    <property type="entry name" value="Radical_SAM"/>
    <property type="match status" value="1"/>
</dbReference>
<dbReference type="Pfam" id="PF04055">
    <property type="entry name" value="Radical_SAM"/>
    <property type="match status" value="1"/>
</dbReference>
<reference evidence="11 12" key="1">
    <citation type="journal article" date="2016" name="Nat. Commun.">
        <title>Thousands of microbial genomes shed light on interconnected biogeochemical processes in an aquifer system.</title>
        <authorList>
            <person name="Anantharaman K."/>
            <person name="Brown C.T."/>
            <person name="Hug L.A."/>
            <person name="Sharon I."/>
            <person name="Castelle C.J."/>
            <person name="Probst A.J."/>
            <person name="Thomas B.C."/>
            <person name="Singh A."/>
            <person name="Wilkins M.J."/>
            <person name="Karaoz U."/>
            <person name="Brodie E.L."/>
            <person name="Williams K.H."/>
            <person name="Hubbard S.S."/>
            <person name="Banfield J.F."/>
        </authorList>
    </citation>
    <scope>NUCLEOTIDE SEQUENCE [LARGE SCALE GENOMIC DNA]</scope>
</reference>
<dbReference type="EMBL" id="MFQN01000018">
    <property type="protein sequence ID" value="OGH74362.1"/>
    <property type="molecule type" value="Genomic_DNA"/>
</dbReference>
<feature type="domain" description="Radical SAM core" evidence="10">
    <location>
        <begin position="71"/>
        <end position="284"/>
    </location>
</feature>
<organism evidence="11 12">
    <name type="scientific">Candidatus Magasanikbacteria bacterium RIFCSPLOWO2_12_FULL_43_12</name>
    <dbReference type="NCBI Taxonomy" id="1798692"/>
    <lineage>
        <taxon>Bacteria</taxon>
        <taxon>Candidatus Magasanikiibacteriota</taxon>
    </lineage>
</organism>
<dbReference type="Gene3D" id="3.20.20.70">
    <property type="entry name" value="Aldolase class I"/>
    <property type="match status" value="1"/>
</dbReference>
<dbReference type="GO" id="GO:0046872">
    <property type="term" value="F:metal ion binding"/>
    <property type="evidence" value="ECO:0007669"/>
    <property type="project" value="UniProtKB-KW"/>
</dbReference>
<dbReference type="Proteomes" id="UP000178347">
    <property type="component" value="Unassembled WGS sequence"/>
</dbReference>
<dbReference type="PROSITE" id="PS51918">
    <property type="entry name" value="RADICAL_SAM"/>
    <property type="match status" value="1"/>
</dbReference>
<dbReference type="CDD" id="cd01335">
    <property type="entry name" value="Radical_SAM"/>
    <property type="match status" value="1"/>
</dbReference>
<accession>A0A1F6MRU8</accession>
<evidence type="ECO:0000256" key="2">
    <source>
        <dbReference type="ARBA" id="ARBA00022485"/>
    </source>
</evidence>
<dbReference type="PANTHER" id="PTHR30538">
    <property type="entry name" value="LYSINE 2,3-AMINOMUTASE-RELATED"/>
    <property type="match status" value="1"/>
</dbReference>
<evidence type="ECO:0000256" key="4">
    <source>
        <dbReference type="ARBA" id="ARBA00022723"/>
    </source>
</evidence>
<evidence type="ECO:0000313" key="11">
    <source>
        <dbReference type="EMBL" id="OGH74362.1"/>
    </source>
</evidence>
<evidence type="ECO:0000256" key="9">
    <source>
        <dbReference type="PIRSR" id="PIRSR603739-50"/>
    </source>
</evidence>
<keyword evidence="2 8" id="KW-0004">4Fe-4S</keyword>
<protein>
    <recommendedName>
        <fullName evidence="10">Radical SAM core domain-containing protein</fullName>
    </recommendedName>
</protein>
<feature type="binding site" evidence="8">
    <location>
        <position position="85"/>
    </location>
    <ligand>
        <name>[4Fe-4S] cluster</name>
        <dbReference type="ChEBI" id="CHEBI:49883"/>
        <note>4Fe-4S-S-AdoMet</note>
    </ligand>
</feature>